<reference evidence="1 2" key="1">
    <citation type="submission" date="2012-07" db="EMBL/GenBank/DDBJ databases">
        <authorList>
            <person name="Durkin A.S."/>
            <person name="McCorrison J."/>
            <person name="Torralba M."/>
            <person name="Gillis M."/>
            <person name="Methe B."/>
            <person name="Sutton G."/>
            <person name="Nelson K.E."/>
        </authorList>
    </citation>
    <scope>NUCLEOTIDE SEQUENCE [LARGE SCALE GENOMIC DNA]</scope>
    <source>
        <strain evidence="1 2">OBRC8</strain>
    </source>
</reference>
<proteinExistence type="predicted"/>
<organism evidence="1 2">
    <name type="scientific">Peptoanaerobacter stomatis</name>
    <dbReference type="NCBI Taxonomy" id="796937"/>
    <lineage>
        <taxon>Bacteria</taxon>
        <taxon>Bacillati</taxon>
        <taxon>Bacillota</taxon>
        <taxon>Clostridia</taxon>
        <taxon>Peptostreptococcales</taxon>
        <taxon>Filifactoraceae</taxon>
        <taxon>Peptoanaerobacter</taxon>
    </lineage>
</organism>
<comment type="caution">
    <text evidence="1">The sequence shown here is derived from an EMBL/GenBank/DDBJ whole genome shotgun (WGS) entry which is preliminary data.</text>
</comment>
<accession>J5WJX6</accession>
<dbReference type="Proteomes" id="UP000005244">
    <property type="component" value="Unassembled WGS sequence"/>
</dbReference>
<dbReference type="AlphaFoldDB" id="J5WJX6"/>
<name>J5WJX6_9FIRM</name>
<evidence type="ECO:0000313" key="1">
    <source>
        <dbReference type="EMBL" id="EJU22507.1"/>
    </source>
</evidence>
<dbReference type="EMBL" id="ALNK01000021">
    <property type="protein sequence ID" value="EJU22507.1"/>
    <property type="molecule type" value="Genomic_DNA"/>
</dbReference>
<gene>
    <name evidence="1" type="ORF">HMPREF1143_1757</name>
</gene>
<dbReference type="RefSeq" id="WP_009530969.1">
    <property type="nucleotide sequence ID" value="NZ_ALNK01000021.1"/>
</dbReference>
<sequence>MLKIAKRSDKVAFLEVPNTGGSGSKFYRMTGFKSLSKKMNPKEYSRQYVDEAFETTDIVGMSISQDFEFDQILDSPPHKHIIDIIDGEKLGADAIVNIVQVDFTQKGATDGEYVAVKRAFAIIPESSGDGTEAYTYTGTFKVAGQSVVGKATTTDKWATIEFTGA</sequence>
<keyword evidence="2" id="KW-1185">Reference proteome</keyword>
<protein>
    <submittedName>
        <fullName evidence="1">Uncharacterized protein</fullName>
    </submittedName>
</protein>
<evidence type="ECO:0000313" key="2">
    <source>
        <dbReference type="Proteomes" id="UP000005244"/>
    </source>
</evidence>